<dbReference type="InterPro" id="IPR005227">
    <property type="entry name" value="YqgF"/>
</dbReference>
<keyword evidence="2 5" id="KW-0690">Ribosome biogenesis</keyword>
<feature type="domain" description="YqgF/RNase H-like" evidence="6">
    <location>
        <begin position="1"/>
        <end position="104"/>
    </location>
</feature>
<keyword evidence="3 5" id="KW-0540">Nuclease</keyword>
<name>A0A9D2NDW9_9FIRM</name>
<dbReference type="GO" id="GO:0000967">
    <property type="term" value="P:rRNA 5'-end processing"/>
    <property type="evidence" value="ECO:0007669"/>
    <property type="project" value="UniProtKB-UniRule"/>
</dbReference>
<dbReference type="PANTHER" id="PTHR33317">
    <property type="entry name" value="POLYNUCLEOTIDYL TRANSFERASE, RIBONUCLEASE H-LIKE SUPERFAMILY PROTEIN"/>
    <property type="match status" value="1"/>
</dbReference>
<dbReference type="CDD" id="cd16964">
    <property type="entry name" value="YqgF"/>
    <property type="match status" value="1"/>
</dbReference>
<dbReference type="GO" id="GO:0005829">
    <property type="term" value="C:cytosol"/>
    <property type="evidence" value="ECO:0007669"/>
    <property type="project" value="TreeGrafter"/>
</dbReference>
<protein>
    <recommendedName>
        <fullName evidence="5">Putative pre-16S rRNA nuclease</fullName>
        <ecNumber evidence="5">3.1.-.-</ecNumber>
    </recommendedName>
</protein>
<evidence type="ECO:0000256" key="4">
    <source>
        <dbReference type="ARBA" id="ARBA00022801"/>
    </source>
</evidence>
<dbReference type="GO" id="GO:0004518">
    <property type="term" value="F:nuclease activity"/>
    <property type="evidence" value="ECO:0007669"/>
    <property type="project" value="UniProtKB-KW"/>
</dbReference>
<reference evidence="7" key="2">
    <citation type="submission" date="2021-04" db="EMBL/GenBank/DDBJ databases">
        <authorList>
            <person name="Gilroy R."/>
        </authorList>
    </citation>
    <scope>NUCLEOTIDE SEQUENCE</scope>
    <source>
        <strain evidence="7">USAMLcec2-132</strain>
    </source>
</reference>
<evidence type="ECO:0000313" key="8">
    <source>
        <dbReference type="Proteomes" id="UP000823891"/>
    </source>
</evidence>
<dbReference type="SMART" id="SM00732">
    <property type="entry name" value="YqgFc"/>
    <property type="match status" value="1"/>
</dbReference>
<dbReference type="Pfam" id="PF03652">
    <property type="entry name" value="RuvX"/>
    <property type="match status" value="1"/>
</dbReference>
<keyword evidence="1 5" id="KW-0963">Cytoplasm</keyword>
<evidence type="ECO:0000313" key="7">
    <source>
        <dbReference type="EMBL" id="HJC22973.1"/>
    </source>
</evidence>
<dbReference type="AlphaFoldDB" id="A0A9D2NDW9"/>
<evidence type="ECO:0000256" key="2">
    <source>
        <dbReference type="ARBA" id="ARBA00022517"/>
    </source>
</evidence>
<keyword evidence="4 5" id="KW-0378">Hydrolase</keyword>
<sequence>MRIMGLDFGSKTVGVAVSDPLLLTAQGIEIIRRKEENKLRQTLARIEALILEYGVEQIVLGLPKNMNDSEGDRVHATKEFAEKLERRTALPVVFWDERLTTVAADRAMMEAGIRRENRKEHVDRIAAVLILQGYLDYRKNTQTDAGEQELSADSEA</sequence>
<accession>A0A9D2NDW9</accession>
<dbReference type="GO" id="GO:0016788">
    <property type="term" value="F:hydrolase activity, acting on ester bonds"/>
    <property type="evidence" value="ECO:0007669"/>
    <property type="project" value="UniProtKB-UniRule"/>
</dbReference>
<evidence type="ECO:0000256" key="5">
    <source>
        <dbReference type="HAMAP-Rule" id="MF_00651"/>
    </source>
</evidence>
<dbReference type="InterPro" id="IPR006641">
    <property type="entry name" value="YqgF/RNaseH-like_dom"/>
</dbReference>
<comment type="similarity">
    <text evidence="5">Belongs to the YqgF HJR family.</text>
</comment>
<comment type="function">
    <text evidence="5">Could be a nuclease involved in processing of the 5'-end of pre-16S rRNA.</text>
</comment>
<dbReference type="Proteomes" id="UP000823891">
    <property type="component" value="Unassembled WGS sequence"/>
</dbReference>
<dbReference type="Gene3D" id="3.30.420.140">
    <property type="entry name" value="YqgF/RNase H-like domain"/>
    <property type="match status" value="1"/>
</dbReference>
<dbReference type="InterPro" id="IPR012337">
    <property type="entry name" value="RNaseH-like_sf"/>
</dbReference>
<proteinExistence type="inferred from homology"/>
<dbReference type="NCBIfam" id="TIGR00250">
    <property type="entry name" value="RNAse_H_YqgF"/>
    <property type="match status" value="1"/>
</dbReference>
<dbReference type="PANTHER" id="PTHR33317:SF4">
    <property type="entry name" value="POLYNUCLEOTIDYL TRANSFERASE, RIBONUCLEASE H-LIKE SUPERFAMILY PROTEIN"/>
    <property type="match status" value="1"/>
</dbReference>
<comment type="subcellular location">
    <subcellularLocation>
        <location evidence="5">Cytoplasm</location>
    </subcellularLocation>
</comment>
<dbReference type="SUPFAM" id="SSF53098">
    <property type="entry name" value="Ribonuclease H-like"/>
    <property type="match status" value="1"/>
</dbReference>
<gene>
    <name evidence="7" type="primary">ruvX</name>
    <name evidence="7" type="ORF">H9761_04630</name>
</gene>
<evidence type="ECO:0000256" key="3">
    <source>
        <dbReference type="ARBA" id="ARBA00022722"/>
    </source>
</evidence>
<evidence type="ECO:0000259" key="6">
    <source>
        <dbReference type="SMART" id="SM00732"/>
    </source>
</evidence>
<dbReference type="HAMAP" id="MF_00651">
    <property type="entry name" value="Nuclease_YqgF"/>
    <property type="match status" value="1"/>
</dbReference>
<reference evidence="7" key="1">
    <citation type="journal article" date="2021" name="PeerJ">
        <title>Extensive microbial diversity within the chicken gut microbiome revealed by metagenomics and culture.</title>
        <authorList>
            <person name="Gilroy R."/>
            <person name="Ravi A."/>
            <person name="Getino M."/>
            <person name="Pursley I."/>
            <person name="Horton D.L."/>
            <person name="Alikhan N.F."/>
            <person name="Baker D."/>
            <person name="Gharbi K."/>
            <person name="Hall N."/>
            <person name="Watson M."/>
            <person name="Adriaenssens E.M."/>
            <person name="Foster-Nyarko E."/>
            <person name="Jarju S."/>
            <person name="Secka A."/>
            <person name="Antonio M."/>
            <person name="Oren A."/>
            <person name="Chaudhuri R.R."/>
            <person name="La Ragione R."/>
            <person name="Hildebrand F."/>
            <person name="Pallen M.J."/>
        </authorList>
    </citation>
    <scope>NUCLEOTIDE SEQUENCE</scope>
    <source>
        <strain evidence="7">USAMLcec2-132</strain>
    </source>
</reference>
<organism evidence="7 8">
    <name type="scientific">Candidatus Eisenbergiella merdavium</name>
    <dbReference type="NCBI Taxonomy" id="2838551"/>
    <lineage>
        <taxon>Bacteria</taxon>
        <taxon>Bacillati</taxon>
        <taxon>Bacillota</taxon>
        <taxon>Clostridia</taxon>
        <taxon>Lachnospirales</taxon>
        <taxon>Lachnospiraceae</taxon>
        <taxon>Eisenbergiella</taxon>
    </lineage>
</organism>
<dbReference type="EC" id="3.1.-.-" evidence="5"/>
<comment type="caution">
    <text evidence="7">The sequence shown here is derived from an EMBL/GenBank/DDBJ whole genome shotgun (WGS) entry which is preliminary data.</text>
</comment>
<dbReference type="EMBL" id="DWWS01000018">
    <property type="protein sequence ID" value="HJC22973.1"/>
    <property type="molecule type" value="Genomic_DNA"/>
</dbReference>
<evidence type="ECO:0000256" key="1">
    <source>
        <dbReference type="ARBA" id="ARBA00022490"/>
    </source>
</evidence>
<dbReference type="InterPro" id="IPR037027">
    <property type="entry name" value="YqgF/RNaseH-like_dom_sf"/>
</dbReference>